<protein>
    <submittedName>
        <fullName evidence="2">Pimeloyl-ACP methyl ester carboxylesterase</fullName>
    </submittedName>
</protein>
<evidence type="ECO:0000313" key="2">
    <source>
        <dbReference type="EMBL" id="TWI52474.1"/>
    </source>
</evidence>
<dbReference type="PRINTS" id="PR00111">
    <property type="entry name" value="ABHYDROLASE"/>
</dbReference>
<evidence type="ECO:0000313" key="3">
    <source>
        <dbReference type="Proteomes" id="UP000316905"/>
    </source>
</evidence>
<sequence length="358" mass="38799">MNTSSFNFDKKGLILGSVAAACALALPRSHPLRLAMSAGAALGLGSALLKPSVNDTQNDTTDEAAPERVESADIGGIVMRWEAHGDTGPDSIPVILIHGVPTQPRLWRYVIPHIDRGGVRCLAWEQVGFGWSMDQGLERDISPARQADYLYDWLQHLGIAKAVFVGHDLGGGVIQQLLVKHPELSLGLVLVDSVAYDNWPVPSVRLARSQAARIEGLKPAWLKPLFLSGIYNLGHDNDARREESAALHWKPYDREMGPKLFAHQLRHLEVGDTVSLAGRLATIPGPKQVVWGEADSIPLASGQRLAEELNAPLTVIPGGRHFNPEDHPVLVAQAISEVVEQVRKQQGNPLIVEGAELG</sequence>
<dbReference type="PANTHER" id="PTHR43798">
    <property type="entry name" value="MONOACYLGLYCEROL LIPASE"/>
    <property type="match status" value="1"/>
</dbReference>
<dbReference type="Proteomes" id="UP000316905">
    <property type="component" value="Unassembled WGS sequence"/>
</dbReference>
<dbReference type="InterPro" id="IPR000073">
    <property type="entry name" value="AB_hydrolase_1"/>
</dbReference>
<dbReference type="InterPro" id="IPR029058">
    <property type="entry name" value="AB_hydrolase_fold"/>
</dbReference>
<dbReference type="InterPro" id="IPR050266">
    <property type="entry name" value="AB_hydrolase_sf"/>
</dbReference>
<dbReference type="GO" id="GO:0003824">
    <property type="term" value="F:catalytic activity"/>
    <property type="evidence" value="ECO:0007669"/>
    <property type="project" value="InterPro"/>
</dbReference>
<dbReference type="EMBL" id="VLKY01000011">
    <property type="protein sequence ID" value="TWI52474.1"/>
    <property type="molecule type" value="Genomic_DNA"/>
</dbReference>
<keyword evidence="3" id="KW-1185">Reference proteome</keyword>
<dbReference type="PRINTS" id="PR00412">
    <property type="entry name" value="EPOXHYDRLASE"/>
</dbReference>
<feature type="domain" description="AB hydrolase-1" evidence="1">
    <location>
        <begin position="93"/>
        <end position="255"/>
    </location>
</feature>
<dbReference type="InterPro" id="IPR000639">
    <property type="entry name" value="Epox_hydrolase-like"/>
</dbReference>
<dbReference type="OrthoDB" id="9780765at2"/>
<organism evidence="2 3">
    <name type="scientific">Pseudomonas duriflava</name>
    <dbReference type="NCBI Taxonomy" id="459528"/>
    <lineage>
        <taxon>Bacteria</taxon>
        <taxon>Pseudomonadati</taxon>
        <taxon>Pseudomonadota</taxon>
        <taxon>Gammaproteobacteria</taxon>
        <taxon>Pseudomonadales</taxon>
        <taxon>Pseudomonadaceae</taxon>
        <taxon>Pseudomonas</taxon>
    </lineage>
</organism>
<dbReference type="SUPFAM" id="SSF53474">
    <property type="entry name" value="alpha/beta-Hydrolases"/>
    <property type="match status" value="1"/>
</dbReference>
<dbReference type="Gene3D" id="3.40.50.1820">
    <property type="entry name" value="alpha/beta hydrolase"/>
    <property type="match status" value="1"/>
</dbReference>
<dbReference type="AlphaFoldDB" id="A0A562Q6Y9"/>
<evidence type="ECO:0000259" key="1">
    <source>
        <dbReference type="Pfam" id="PF00561"/>
    </source>
</evidence>
<gene>
    <name evidence="2" type="ORF">IQ22_03243</name>
</gene>
<reference evidence="2 3" key="1">
    <citation type="journal article" date="2015" name="Stand. Genomic Sci.">
        <title>Genomic Encyclopedia of Bacterial and Archaeal Type Strains, Phase III: the genomes of soil and plant-associated and newly described type strains.</title>
        <authorList>
            <person name="Whitman W.B."/>
            <person name="Woyke T."/>
            <person name="Klenk H.P."/>
            <person name="Zhou Y."/>
            <person name="Lilburn T.G."/>
            <person name="Beck B.J."/>
            <person name="De Vos P."/>
            <person name="Vandamme P."/>
            <person name="Eisen J.A."/>
            <person name="Garrity G."/>
            <person name="Hugenholtz P."/>
            <person name="Kyrpides N.C."/>
        </authorList>
    </citation>
    <scope>NUCLEOTIDE SEQUENCE [LARGE SCALE GENOMIC DNA]</scope>
    <source>
        <strain evidence="2 3">CGMCC 1.6858</strain>
    </source>
</reference>
<comment type="caution">
    <text evidence="2">The sequence shown here is derived from an EMBL/GenBank/DDBJ whole genome shotgun (WGS) entry which is preliminary data.</text>
</comment>
<proteinExistence type="predicted"/>
<accession>A0A562Q6Y9</accession>
<dbReference type="Pfam" id="PF00561">
    <property type="entry name" value="Abhydrolase_1"/>
    <property type="match status" value="1"/>
</dbReference>
<dbReference type="RefSeq" id="WP_145143726.1">
    <property type="nucleotide sequence ID" value="NZ_VLKY01000011.1"/>
</dbReference>
<name>A0A562Q6Y9_9PSED</name>